<organism evidence="1 2">
    <name type="scientific">Gymnopus androsaceus JB14</name>
    <dbReference type="NCBI Taxonomy" id="1447944"/>
    <lineage>
        <taxon>Eukaryota</taxon>
        <taxon>Fungi</taxon>
        <taxon>Dikarya</taxon>
        <taxon>Basidiomycota</taxon>
        <taxon>Agaricomycotina</taxon>
        <taxon>Agaricomycetes</taxon>
        <taxon>Agaricomycetidae</taxon>
        <taxon>Agaricales</taxon>
        <taxon>Marasmiineae</taxon>
        <taxon>Omphalotaceae</taxon>
        <taxon>Gymnopus</taxon>
    </lineage>
</organism>
<reference evidence="1" key="1">
    <citation type="journal article" date="2019" name="Environ. Microbiol.">
        <title>Fungal ecological strategies reflected in gene transcription - a case study of two litter decomposers.</title>
        <authorList>
            <person name="Barbi F."/>
            <person name="Kohler A."/>
            <person name="Barry K."/>
            <person name="Baskaran P."/>
            <person name="Daum C."/>
            <person name="Fauchery L."/>
            <person name="Ihrmark K."/>
            <person name="Kuo A."/>
            <person name="LaButti K."/>
            <person name="Lipzen A."/>
            <person name="Morin E."/>
            <person name="Grigoriev I.V."/>
            <person name="Henrissat B."/>
            <person name="Lindahl B."/>
            <person name="Martin F."/>
        </authorList>
    </citation>
    <scope>NUCLEOTIDE SEQUENCE</scope>
    <source>
        <strain evidence="1">JB14</strain>
    </source>
</reference>
<sequence>MNTYLWEESQNFINEVAKRAVMLVEALGMNTAQPSDLANTMPAYLLQRLHHPDADLNPSVTISTAQQCYPRERKRIVSDSCDLGEEISLLSNPYAGRTPARFNLVTKDERSSQKLELTKATRNAPVGDDNPMLSKTPEISPYTHVAQPGTLRAMLARSREPGAVHRVHRARPMTTNQSSKIVELAGEAKVGGEGAG</sequence>
<dbReference type="AlphaFoldDB" id="A0A6A4GLB8"/>
<protein>
    <submittedName>
        <fullName evidence="1">Uncharacterized protein</fullName>
    </submittedName>
</protein>
<dbReference type="Proteomes" id="UP000799118">
    <property type="component" value="Unassembled WGS sequence"/>
</dbReference>
<dbReference type="EMBL" id="ML769912">
    <property type="protein sequence ID" value="KAE9386097.1"/>
    <property type="molecule type" value="Genomic_DNA"/>
</dbReference>
<accession>A0A6A4GLB8</accession>
<proteinExistence type="predicted"/>
<keyword evidence="2" id="KW-1185">Reference proteome</keyword>
<evidence type="ECO:0000313" key="2">
    <source>
        <dbReference type="Proteomes" id="UP000799118"/>
    </source>
</evidence>
<gene>
    <name evidence="1" type="ORF">BT96DRAFT_1087311</name>
</gene>
<name>A0A6A4GLB8_9AGAR</name>
<evidence type="ECO:0000313" key="1">
    <source>
        <dbReference type="EMBL" id="KAE9386097.1"/>
    </source>
</evidence>